<keyword evidence="8" id="KW-0496">Mitochondrion</keyword>
<dbReference type="InterPro" id="IPR000445">
    <property type="entry name" value="HhH_motif"/>
</dbReference>
<evidence type="ECO:0000256" key="4">
    <source>
        <dbReference type="ARBA" id="ARBA00023204"/>
    </source>
</evidence>
<feature type="region of interest" description="Disordered" evidence="9">
    <location>
        <begin position="136"/>
        <end position="258"/>
    </location>
</feature>
<keyword evidence="5 8" id="KW-0456">Lyase</keyword>
<dbReference type="GO" id="GO:0005634">
    <property type="term" value="C:nucleus"/>
    <property type="evidence" value="ECO:0007669"/>
    <property type="project" value="UniProtKB-SubCell"/>
</dbReference>
<dbReference type="InterPro" id="IPR004036">
    <property type="entry name" value="Endonuclease-III-like_CS2"/>
</dbReference>
<dbReference type="PANTHER" id="PTHR43286:SF1">
    <property type="entry name" value="ENDONUCLEASE III-LIKE PROTEIN 1"/>
    <property type="match status" value="1"/>
</dbReference>
<feature type="signal peptide" evidence="10">
    <location>
        <begin position="1"/>
        <end position="21"/>
    </location>
</feature>
<reference evidence="12 13" key="2">
    <citation type="submission" date="2015-05" db="EMBL/GenBank/DDBJ databases">
        <authorList>
            <person name="Morales-Cruz A."/>
            <person name="Amrine K.C."/>
            <person name="Cantu D."/>
        </authorList>
    </citation>
    <scope>NUCLEOTIDE SEQUENCE [LARGE SCALE GENOMIC DNA]</scope>
    <source>
        <strain evidence="12">UCRPC4</strain>
    </source>
</reference>
<comment type="subcellular location">
    <subcellularLocation>
        <location evidence="8">Nucleus</location>
    </subcellularLocation>
    <subcellularLocation>
        <location evidence="8">Mitochondrion</location>
    </subcellularLocation>
</comment>
<dbReference type="SMART" id="SM00478">
    <property type="entry name" value="ENDO3c"/>
    <property type="match status" value="1"/>
</dbReference>
<dbReference type="GO" id="GO:0006289">
    <property type="term" value="P:nucleotide-excision repair"/>
    <property type="evidence" value="ECO:0007669"/>
    <property type="project" value="TreeGrafter"/>
</dbReference>
<name>A0A0G2HGT3_PHACM</name>
<dbReference type="PROSITE" id="PS01155">
    <property type="entry name" value="ENDONUCLEASE_III_2"/>
    <property type="match status" value="1"/>
</dbReference>
<dbReference type="OrthoDB" id="2099276at2759"/>
<dbReference type="FunFam" id="1.10.340.30:FF:000001">
    <property type="entry name" value="Endonuclease III"/>
    <property type="match status" value="1"/>
</dbReference>
<organism evidence="12 13">
    <name type="scientific">Phaeomoniella chlamydospora</name>
    <name type="common">Phaeoacremonium chlamydosporum</name>
    <dbReference type="NCBI Taxonomy" id="158046"/>
    <lineage>
        <taxon>Eukaryota</taxon>
        <taxon>Fungi</taxon>
        <taxon>Dikarya</taxon>
        <taxon>Ascomycota</taxon>
        <taxon>Pezizomycotina</taxon>
        <taxon>Eurotiomycetes</taxon>
        <taxon>Chaetothyriomycetidae</taxon>
        <taxon>Phaeomoniellales</taxon>
        <taxon>Phaeomoniellaceae</taxon>
        <taxon>Phaeomoniella</taxon>
    </lineage>
</organism>
<evidence type="ECO:0000259" key="11">
    <source>
        <dbReference type="SMART" id="SM00478"/>
    </source>
</evidence>
<evidence type="ECO:0000256" key="2">
    <source>
        <dbReference type="ARBA" id="ARBA00022763"/>
    </source>
</evidence>
<evidence type="ECO:0000256" key="5">
    <source>
        <dbReference type="ARBA" id="ARBA00023239"/>
    </source>
</evidence>
<reference evidence="12 13" key="1">
    <citation type="submission" date="2015-05" db="EMBL/GenBank/DDBJ databases">
        <title>Distinctive expansion of gene families associated with plant cell wall degradation and secondary metabolism in the genomes of grapevine trunk pathogens.</title>
        <authorList>
            <person name="Lawrence D.P."/>
            <person name="Travadon R."/>
            <person name="Rolshausen P.E."/>
            <person name="Baumgartner K."/>
        </authorList>
    </citation>
    <scope>NUCLEOTIDE SEQUENCE [LARGE SCALE GENOMIC DNA]</scope>
    <source>
        <strain evidence="12">UCRPC4</strain>
    </source>
</reference>
<dbReference type="EC" id="4.2.99.18" evidence="8"/>
<dbReference type="InterPro" id="IPR023170">
    <property type="entry name" value="HhH_base_excis_C"/>
</dbReference>
<dbReference type="EC" id="3.2.2.-" evidence="8"/>
<dbReference type="Pfam" id="PF00633">
    <property type="entry name" value="HHH"/>
    <property type="match status" value="1"/>
</dbReference>
<accession>A0A0G2HGT3</accession>
<feature type="compositionally biased region" description="Low complexity" evidence="9">
    <location>
        <begin position="138"/>
        <end position="171"/>
    </location>
</feature>
<keyword evidence="2 8" id="KW-0227">DNA damage</keyword>
<evidence type="ECO:0000256" key="8">
    <source>
        <dbReference type="HAMAP-Rule" id="MF_03183"/>
    </source>
</evidence>
<dbReference type="Gene3D" id="1.10.340.30">
    <property type="entry name" value="Hypothetical protein, domain 2"/>
    <property type="match status" value="1"/>
</dbReference>
<evidence type="ECO:0000256" key="10">
    <source>
        <dbReference type="SAM" id="SignalP"/>
    </source>
</evidence>
<dbReference type="GO" id="GO:0003677">
    <property type="term" value="F:DNA binding"/>
    <property type="evidence" value="ECO:0007669"/>
    <property type="project" value="UniProtKB-UniRule"/>
</dbReference>
<dbReference type="HAMAP" id="MF_03183">
    <property type="entry name" value="Endonuclease_III_Nth"/>
    <property type="match status" value="1"/>
</dbReference>
<keyword evidence="3 8" id="KW-0378">Hydrolase</keyword>
<dbReference type="AlphaFoldDB" id="A0A0G2HGT3"/>
<proteinExistence type="inferred from homology"/>
<dbReference type="InterPro" id="IPR003265">
    <property type="entry name" value="HhH-GPD_domain"/>
</dbReference>
<comment type="similarity">
    <text evidence="1 8">Belongs to the Nth/MutY family.</text>
</comment>
<dbReference type="SUPFAM" id="SSF48150">
    <property type="entry name" value="DNA-glycosylase"/>
    <property type="match status" value="1"/>
</dbReference>
<keyword evidence="13" id="KW-1185">Reference proteome</keyword>
<sequence length="573" mass="61151">MKSGFYAVAALVAGLHTFADAQITVNDNGTISCPATGSAFCAGDSLSTNIIVRCPTPGGQGQPGNCNDNLAGVPPVGVKLFAPCYQTSPTAGDAACSYNGIAYPDSGASYAIPGASGSSSAGSAAGTGSPTVAPYGNGTTTKASGSAAGTGGSSSSSTTVITVGPGSTTTGAGRSRPKREEKYFDNVEEGSSTTPSSADIEDILSSESATSRPSPRKRKRGDESPATTVVSVARESNDKLTPRKSTRRAKTETPYDEENVEVKEEDFEIEGASTPSRVKAKPKIPARKTVEEDGTVTIHPPSNWAEVYSIIQKMRESNPTAPVDTMGCEELYWPTSPEKDKRYHTLTSLMLSSQTKDTVTAAAMHRLHTELAPRPPTSSISALTVSNILSCDPKHLDNLIGKVGFHNNKTRYIKQTAEILASQYNSDVPSTAEGLMSLPGVGPKMAYLCLSAAWGIDIGIGVDVHVHRITNLWGWHKTKNPEETRAWLEGWLPKDKWHHINRMLVGLGQTGTGLCKAEIRGVKVKEEKRTRTREIGIKKNDEENGVEKKEEEEIVVKAEVVDFQNEDHPREVC</sequence>
<dbReference type="Pfam" id="PF00730">
    <property type="entry name" value="HhH-GPD"/>
    <property type="match status" value="1"/>
</dbReference>
<evidence type="ECO:0000256" key="3">
    <source>
        <dbReference type="ARBA" id="ARBA00022801"/>
    </source>
</evidence>
<feature type="region of interest" description="Disordered" evidence="9">
    <location>
        <begin position="267"/>
        <end position="286"/>
    </location>
</feature>
<dbReference type="GO" id="GO:0006285">
    <property type="term" value="P:base-excision repair, AP site formation"/>
    <property type="evidence" value="ECO:0007669"/>
    <property type="project" value="UniProtKB-UniRule"/>
</dbReference>
<evidence type="ECO:0000256" key="9">
    <source>
        <dbReference type="SAM" id="MobiDB-lite"/>
    </source>
</evidence>
<dbReference type="InterPro" id="IPR011257">
    <property type="entry name" value="DNA_glycosylase"/>
</dbReference>
<dbReference type="GO" id="GO:0000703">
    <property type="term" value="F:oxidized pyrimidine nucleobase lesion DNA N-glycosylase activity"/>
    <property type="evidence" value="ECO:0007669"/>
    <property type="project" value="UniProtKB-UniRule"/>
</dbReference>
<evidence type="ECO:0000313" key="13">
    <source>
        <dbReference type="Proteomes" id="UP000053317"/>
    </source>
</evidence>
<dbReference type="CDD" id="cd00056">
    <property type="entry name" value="ENDO3c"/>
    <property type="match status" value="1"/>
</dbReference>
<evidence type="ECO:0000256" key="6">
    <source>
        <dbReference type="ARBA" id="ARBA00023295"/>
    </source>
</evidence>
<dbReference type="Proteomes" id="UP000053317">
    <property type="component" value="Unassembled WGS sequence"/>
</dbReference>
<feature type="chain" id="PRO_5002545081" description="Endonuclease III homolog" evidence="10">
    <location>
        <begin position="22"/>
        <end position="573"/>
    </location>
</feature>
<dbReference type="EMBL" id="LCWF01000022">
    <property type="protein sequence ID" value="KKY27665.1"/>
    <property type="molecule type" value="Genomic_DNA"/>
</dbReference>
<comment type="caution">
    <text evidence="8">Lacks conserved residue(s) required for the propagation of feature annotation.</text>
</comment>
<dbReference type="Gene3D" id="1.10.1670.10">
    <property type="entry name" value="Helix-hairpin-Helix base-excision DNA repair enzymes (C-terminal)"/>
    <property type="match status" value="1"/>
</dbReference>
<evidence type="ECO:0000256" key="1">
    <source>
        <dbReference type="ARBA" id="ARBA00008343"/>
    </source>
</evidence>
<keyword evidence="4 8" id="KW-0234">DNA repair</keyword>
<comment type="catalytic activity">
    <reaction evidence="7 8">
        <text>2'-deoxyribonucleotide-(2'-deoxyribose 5'-phosphate)-2'-deoxyribonucleotide-DNA = a 3'-end 2'-deoxyribonucleotide-(2,3-dehydro-2,3-deoxyribose 5'-phosphate)-DNA + a 5'-end 5'-phospho-2'-deoxyribonucleoside-DNA + H(+)</text>
        <dbReference type="Rhea" id="RHEA:66592"/>
        <dbReference type="Rhea" id="RHEA-COMP:13180"/>
        <dbReference type="Rhea" id="RHEA-COMP:16897"/>
        <dbReference type="Rhea" id="RHEA-COMP:17067"/>
        <dbReference type="ChEBI" id="CHEBI:15378"/>
        <dbReference type="ChEBI" id="CHEBI:136412"/>
        <dbReference type="ChEBI" id="CHEBI:157695"/>
        <dbReference type="ChEBI" id="CHEBI:167181"/>
        <dbReference type="EC" id="4.2.99.18"/>
    </reaction>
</comment>
<keyword evidence="6 8" id="KW-0326">Glycosidase</keyword>
<dbReference type="PANTHER" id="PTHR43286">
    <property type="entry name" value="ENDONUCLEASE III-LIKE PROTEIN 1"/>
    <property type="match status" value="1"/>
</dbReference>
<comment type="function">
    <text evidence="8">Bifunctional DNA N-glycosylase with associated apurinic/apyrimidinic (AP) lyase function that catalyzes the first step in base excision repair (BER), the primary repair pathway for the repair of oxidative DNA damage. The DNA N-glycosylase activity releases the damaged DNA base from DNA by cleaving the N-glycosidic bond, leaving an AP site. The AP lyase activity cleaves the phosphodiester bond 3' to the AP site by a beta-elimination. Primarily recognizes and repairs oxidative base damage of pyrimidines.</text>
</comment>
<feature type="domain" description="HhH-GPD" evidence="11">
    <location>
        <begin position="351"/>
        <end position="510"/>
    </location>
</feature>
<comment type="caution">
    <text evidence="12">The sequence shown here is derived from an EMBL/GenBank/DDBJ whole genome shotgun (WGS) entry which is preliminary data.</text>
</comment>
<gene>
    <name evidence="8" type="primary">NTH1</name>
    <name evidence="12" type="ORF">UCRPC4_g00898</name>
</gene>
<protein>
    <recommendedName>
        <fullName evidence="8">Endonuclease III homolog</fullName>
        <ecNumber evidence="8">3.2.2.-</ecNumber>
        <ecNumber evidence="8">4.2.99.18</ecNumber>
    </recommendedName>
    <alternativeName>
        <fullName evidence="8">Bifunctional DNA N-glycosylase/DNA-(apurinic or apyrimidinic site) lyase</fullName>
        <shortName evidence="8">DNA glycosylase/AP lyase</shortName>
    </alternativeName>
</protein>
<dbReference type="GO" id="GO:0140078">
    <property type="term" value="F:class I DNA-(apurinic or apyrimidinic site) endonuclease activity"/>
    <property type="evidence" value="ECO:0007669"/>
    <property type="project" value="UniProtKB-EC"/>
</dbReference>
<dbReference type="InterPro" id="IPR030841">
    <property type="entry name" value="NTH1"/>
</dbReference>
<keyword evidence="8" id="KW-0539">Nucleus</keyword>
<evidence type="ECO:0000313" key="12">
    <source>
        <dbReference type="EMBL" id="KKY27665.1"/>
    </source>
</evidence>
<keyword evidence="10" id="KW-0732">Signal</keyword>
<dbReference type="GO" id="GO:0005739">
    <property type="term" value="C:mitochondrion"/>
    <property type="evidence" value="ECO:0007669"/>
    <property type="project" value="UniProtKB-SubCell"/>
</dbReference>
<evidence type="ECO:0000256" key="7">
    <source>
        <dbReference type="ARBA" id="ARBA00044632"/>
    </source>
</evidence>